<keyword evidence="4" id="KW-0808">Transferase</keyword>
<evidence type="ECO:0000313" key="4">
    <source>
        <dbReference type="EMBL" id="OTF99312.1"/>
    </source>
</evidence>
<dbReference type="EMBL" id="MNCJ02000329">
    <property type="protein sequence ID" value="KAF5770470.1"/>
    <property type="molecule type" value="Genomic_DNA"/>
</dbReference>
<evidence type="ECO:0000259" key="2">
    <source>
        <dbReference type="Pfam" id="PF00464"/>
    </source>
</evidence>
<dbReference type="Gene3D" id="3.40.640.10">
    <property type="entry name" value="Type I PLP-dependent aspartate aminotransferase-like (Major domain)"/>
    <property type="match status" value="1"/>
</dbReference>
<reference evidence="3" key="3">
    <citation type="submission" date="2020-06" db="EMBL/GenBank/DDBJ databases">
        <title>Helianthus annuus Genome sequencing and assembly Release 2.</title>
        <authorList>
            <person name="Gouzy J."/>
            <person name="Langlade N."/>
            <person name="Munos S."/>
        </authorList>
    </citation>
    <scope>NUCLEOTIDE SEQUENCE</scope>
    <source>
        <tissue evidence="3">Leaves</tissue>
    </source>
</reference>
<accession>A0A251SLB4</accession>
<keyword evidence="1" id="KW-0732">Signal</keyword>
<evidence type="ECO:0000313" key="5">
    <source>
        <dbReference type="Proteomes" id="UP000215914"/>
    </source>
</evidence>
<reference evidence="4" key="2">
    <citation type="submission" date="2017-02" db="EMBL/GenBank/DDBJ databases">
        <title>Sunflower complete genome.</title>
        <authorList>
            <person name="Langlade N."/>
            <person name="Munos S."/>
        </authorList>
    </citation>
    <scope>NUCLEOTIDE SEQUENCE [LARGE SCALE GENOMIC DNA]</scope>
    <source>
        <tissue evidence="4">Leaves</tissue>
    </source>
</reference>
<evidence type="ECO:0000313" key="3">
    <source>
        <dbReference type="EMBL" id="KAF5770470.1"/>
    </source>
</evidence>
<dbReference type="AlphaFoldDB" id="A0A251SLB4"/>
<dbReference type="GO" id="GO:0032259">
    <property type="term" value="P:methylation"/>
    <property type="evidence" value="ECO:0007669"/>
    <property type="project" value="UniProtKB-KW"/>
</dbReference>
<evidence type="ECO:0000256" key="1">
    <source>
        <dbReference type="SAM" id="SignalP"/>
    </source>
</evidence>
<dbReference type="Pfam" id="PF00464">
    <property type="entry name" value="SHMT"/>
    <property type="match status" value="1"/>
</dbReference>
<name>A0A251SLB4_HELAN</name>
<protein>
    <submittedName>
        <fullName evidence="3">Glycine hydroxymethyltransferase</fullName>
        <ecNumber evidence="3">2.1.2.1</ecNumber>
    </submittedName>
    <submittedName>
        <fullName evidence="4">Putative serine hydroxymethyltransferase, Pyridoxal phosphate-dependent transferase</fullName>
    </submittedName>
</protein>
<dbReference type="InterPro" id="IPR015421">
    <property type="entry name" value="PyrdxlP-dep_Trfase_major"/>
</dbReference>
<keyword evidence="4" id="KW-0489">Methyltransferase</keyword>
<gene>
    <name evidence="4" type="ORF">HannXRQ_Chr14g0455201</name>
    <name evidence="3" type="ORF">HanXRQr2_Chr14g0659811</name>
</gene>
<dbReference type="InterPro" id="IPR015424">
    <property type="entry name" value="PyrdxlP-dep_Trfase"/>
</dbReference>
<dbReference type="Gramene" id="mRNA:HanXRQr2_Chr14g0659811">
    <property type="protein sequence ID" value="mRNA:HanXRQr2_Chr14g0659811"/>
    <property type="gene ID" value="HanXRQr2_Chr14g0659811"/>
</dbReference>
<dbReference type="InParanoid" id="A0A251SLB4"/>
<dbReference type="EC" id="2.1.2.1" evidence="3"/>
<feature type="chain" id="PRO_5041060989" evidence="1">
    <location>
        <begin position="19"/>
        <end position="63"/>
    </location>
</feature>
<dbReference type="GO" id="GO:0008168">
    <property type="term" value="F:methyltransferase activity"/>
    <property type="evidence" value="ECO:0007669"/>
    <property type="project" value="UniProtKB-KW"/>
</dbReference>
<keyword evidence="5" id="KW-1185">Reference proteome</keyword>
<sequence length="63" mass="7233">MVWLLGLLKRILMIGGMSSPSRLLLQPTDSFEYYDVVTTTTYKSLRGPRAGMICQNHRRRCSL</sequence>
<feature type="domain" description="Serine hydroxymethyltransferase-like" evidence="2">
    <location>
        <begin position="29"/>
        <end position="56"/>
    </location>
</feature>
<proteinExistence type="predicted"/>
<dbReference type="InterPro" id="IPR039429">
    <property type="entry name" value="SHMT-like_dom"/>
</dbReference>
<dbReference type="Proteomes" id="UP000215914">
    <property type="component" value="Chromosome 14"/>
</dbReference>
<dbReference type="GO" id="GO:0004372">
    <property type="term" value="F:glycine hydroxymethyltransferase activity"/>
    <property type="evidence" value="ECO:0007669"/>
    <property type="project" value="UniProtKB-EC"/>
</dbReference>
<organism evidence="4 5">
    <name type="scientific">Helianthus annuus</name>
    <name type="common">Common sunflower</name>
    <dbReference type="NCBI Taxonomy" id="4232"/>
    <lineage>
        <taxon>Eukaryota</taxon>
        <taxon>Viridiplantae</taxon>
        <taxon>Streptophyta</taxon>
        <taxon>Embryophyta</taxon>
        <taxon>Tracheophyta</taxon>
        <taxon>Spermatophyta</taxon>
        <taxon>Magnoliopsida</taxon>
        <taxon>eudicotyledons</taxon>
        <taxon>Gunneridae</taxon>
        <taxon>Pentapetalae</taxon>
        <taxon>asterids</taxon>
        <taxon>campanulids</taxon>
        <taxon>Asterales</taxon>
        <taxon>Asteraceae</taxon>
        <taxon>Asteroideae</taxon>
        <taxon>Heliantheae alliance</taxon>
        <taxon>Heliantheae</taxon>
        <taxon>Helianthus</taxon>
    </lineage>
</organism>
<dbReference type="SUPFAM" id="SSF53383">
    <property type="entry name" value="PLP-dependent transferases"/>
    <property type="match status" value="1"/>
</dbReference>
<feature type="signal peptide" evidence="1">
    <location>
        <begin position="1"/>
        <end position="18"/>
    </location>
</feature>
<dbReference type="EMBL" id="CM007903">
    <property type="protein sequence ID" value="OTF99312.1"/>
    <property type="molecule type" value="Genomic_DNA"/>
</dbReference>
<reference evidence="3 5" key="1">
    <citation type="journal article" date="2017" name="Nature">
        <title>The sunflower genome provides insights into oil metabolism, flowering and Asterid evolution.</title>
        <authorList>
            <person name="Badouin H."/>
            <person name="Gouzy J."/>
            <person name="Grassa C.J."/>
            <person name="Murat F."/>
            <person name="Staton S.E."/>
            <person name="Cottret L."/>
            <person name="Lelandais-Briere C."/>
            <person name="Owens G.L."/>
            <person name="Carrere S."/>
            <person name="Mayjonade B."/>
            <person name="Legrand L."/>
            <person name="Gill N."/>
            <person name="Kane N.C."/>
            <person name="Bowers J.E."/>
            <person name="Hubner S."/>
            <person name="Bellec A."/>
            <person name="Berard A."/>
            <person name="Berges H."/>
            <person name="Blanchet N."/>
            <person name="Boniface M.C."/>
            <person name="Brunel D."/>
            <person name="Catrice O."/>
            <person name="Chaidir N."/>
            <person name="Claudel C."/>
            <person name="Donnadieu C."/>
            <person name="Faraut T."/>
            <person name="Fievet G."/>
            <person name="Helmstetter N."/>
            <person name="King M."/>
            <person name="Knapp S.J."/>
            <person name="Lai Z."/>
            <person name="Le Paslier M.C."/>
            <person name="Lippi Y."/>
            <person name="Lorenzon L."/>
            <person name="Mandel J.R."/>
            <person name="Marage G."/>
            <person name="Marchand G."/>
            <person name="Marquand E."/>
            <person name="Bret-Mestries E."/>
            <person name="Morien E."/>
            <person name="Nambeesan S."/>
            <person name="Nguyen T."/>
            <person name="Pegot-Espagnet P."/>
            <person name="Pouilly N."/>
            <person name="Raftis F."/>
            <person name="Sallet E."/>
            <person name="Schiex T."/>
            <person name="Thomas J."/>
            <person name="Vandecasteele C."/>
            <person name="Vares D."/>
            <person name="Vear F."/>
            <person name="Vautrin S."/>
            <person name="Crespi M."/>
            <person name="Mangin B."/>
            <person name="Burke J.M."/>
            <person name="Salse J."/>
            <person name="Munos S."/>
            <person name="Vincourt P."/>
            <person name="Rieseberg L.H."/>
            <person name="Langlade N.B."/>
        </authorList>
    </citation>
    <scope>NUCLEOTIDE SEQUENCE [LARGE SCALE GENOMIC DNA]</scope>
    <source>
        <strain evidence="5">cv. SF193</strain>
        <tissue evidence="3">Leaves</tissue>
    </source>
</reference>